<protein>
    <recommendedName>
        <fullName evidence="6">C3H1-type domain-containing protein</fullName>
    </recommendedName>
</protein>
<feature type="zinc finger region" description="C3H1-type" evidence="4">
    <location>
        <begin position="124"/>
        <end position="150"/>
    </location>
</feature>
<keyword evidence="2 4" id="KW-0863">Zinc-finger</keyword>
<evidence type="ECO:0000256" key="1">
    <source>
        <dbReference type="ARBA" id="ARBA00022723"/>
    </source>
</evidence>
<dbReference type="InterPro" id="IPR000571">
    <property type="entry name" value="Znf_CCCH"/>
</dbReference>
<feature type="zinc finger region" description="C3H1-type" evidence="4">
    <location>
        <begin position="151"/>
        <end position="178"/>
    </location>
</feature>
<feature type="compositionally biased region" description="Basic and acidic residues" evidence="5">
    <location>
        <begin position="183"/>
        <end position="207"/>
    </location>
</feature>
<evidence type="ECO:0000256" key="3">
    <source>
        <dbReference type="ARBA" id="ARBA00022833"/>
    </source>
</evidence>
<dbReference type="OrthoDB" id="411372at2759"/>
<evidence type="ECO:0000256" key="2">
    <source>
        <dbReference type="ARBA" id="ARBA00022771"/>
    </source>
</evidence>
<evidence type="ECO:0000259" key="6">
    <source>
        <dbReference type="PROSITE" id="PS50103"/>
    </source>
</evidence>
<feature type="region of interest" description="Disordered" evidence="5">
    <location>
        <begin position="345"/>
        <end position="426"/>
    </location>
</feature>
<accession>A0A1Y2AN99</accession>
<evidence type="ECO:0000256" key="5">
    <source>
        <dbReference type="SAM" id="MobiDB-lite"/>
    </source>
</evidence>
<dbReference type="InterPro" id="IPR045072">
    <property type="entry name" value="MKRN-like"/>
</dbReference>
<dbReference type="PROSITE" id="PS50103">
    <property type="entry name" value="ZF_C3H1"/>
    <property type="match status" value="2"/>
</dbReference>
<feature type="compositionally biased region" description="Polar residues" evidence="5">
    <location>
        <begin position="408"/>
        <end position="418"/>
    </location>
</feature>
<organism evidence="7 8">
    <name type="scientific">Naematelia encephala</name>
    <dbReference type="NCBI Taxonomy" id="71784"/>
    <lineage>
        <taxon>Eukaryota</taxon>
        <taxon>Fungi</taxon>
        <taxon>Dikarya</taxon>
        <taxon>Basidiomycota</taxon>
        <taxon>Agaricomycotina</taxon>
        <taxon>Tremellomycetes</taxon>
        <taxon>Tremellales</taxon>
        <taxon>Naemateliaceae</taxon>
        <taxon>Naematelia</taxon>
    </lineage>
</organism>
<dbReference type="GO" id="GO:0008270">
    <property type="term" value="F:zinc ion binding"/>
    <property type="evidence" value="ECO:0007669"/>
    <property type="project" value="UniProtKB-KW"/>
</dbReference>
<comment type="caution">
    <text evidence="7">The sequence shown here is derived from an EMBL/GenBank/DDBJ whole genome shotgun (WGS) entry which is preliminary data.</text>
</comment>
<sequence>MSVPLPSPALLPTTAKAIPRTRPTPIMTSTPTHEPSSPSSPSRRSATRSGGFNAPSSTDENWRSRMNGENGSKSATSTRGPERTVGGFGQARNGVKDKESNGTATAAATATAQAAKDKEDTKAALSHVPCRFFKAGTCTAGASCPFSHEEGGKREICQWFLKGNCKFGHKCALAHVRPGEPLSMDRKNKKDAQRELRERDGKPRAANDEQMASPVPIKSALSSSIQSPPPHRIASSPMREPYGPPSGVIGAATPGFGLARSPANFASSPSRPSPLSASFGTRTSLSLKAGASPSMHSPLRPPTTAAPGVFSSSFSHSSVVVVERGGPPLSASFADGTMRRNIWARSEAPEEPLSPARRPVQTIHRRRVEDVFQEDEDDHGEDLLPSSLSDLLTPTERARRMSRRDSQDSFSASPSQNAFLHPGAVWPGGERLAQSAGAHMGPGYLQSLWDADGADARKGPGADQKYNGNHLAFGQTTAAPPPRQSLLTQQRSPISPQRQTSSSNILTTAEASYTFRPLGDPSSPSARALQEHAPGQSLPGGLASALSRLHLHGPKHSSGLVHETESRDVTPPHLPTRGKDEHEDEGVFAMEEYAMDV</sequence>
<feature type="compositionally biased region" description="Basic and acidic residues" evidence="5">
    <location>
        <begin position="396"/>
        <end position="407"/>
    </location>
</feature>
<dbReference type="SMART" id="SM00356">
    <property type="entry name" value="ZnF_C3H1"/>
    <property type="match status" value="2"/>
</dbReference>
<feature type="compositionally biased region" description="Low complexity" evidence="5">
    <location>
        <begin position="28"/>
        <end position="49"/>
    </location>
</feature>
<feature type="region of interest" description="Disordered" evidence="5">
    <location>
        <begin position="1"/>
        <end position="110"/>
    </location>
</feature>
<dbReference type="AlphaFoldDB" id="A0A1Y2AN99"/>
<dbReference type="SUPFAM" id="SSF90229">
    <property type="entry name" value="CCCH zinc finger"/>
    <property type="match status" value="1"/>
</dbReference>
<reference evidence="7 8" key="1">
    <citation type="submission" date="2016-07" db="EMBL/GenBank/DDBJ databases">
        <title>Pervasive Adenine N6-methylation of Active Genes in Fungi.</title>
        <authorList>
            <consortium name="DOE Joint Genome Institute"/>
            <person name="Mondo S.J."/>
            <person name="Dannebaum R.O."/>
            <person name="Kuo R.C."/>
            <person name="Labutti K."/>
            <person name="Haridas S."/>
            <person name="Kuo A."/>
            <person name="Salamov A."/>
            <person name="Ahrendt S.R."/>
            <person name="Lipzen A."/>
            <person name="Sullivan W."/>
            <person name="Andreopoulos W.B."/>
            <person name="Clum A."/>
            <person name="Lindquist E."/>
            <person name="Daum C."/>
            <person name="Ramamoorthy G.K."/>
            <person name="Gryganskyi A."/>
            <person name="Culley D."/>
            <person name="Magnuson J.K."/>
            <person name="James T.Y."/>
            <person name="O'Malley M.A."/>
            <person name="Stajich J.E."/>
            <person name="Spatafora J.W."/>
            <person name="Visel A."/>
            <person name="Grigoriev I.V."/>
        </authorList>
    </citation>
    <scope>NUCLEOTIDE SEQUENCE [LARGE SCALE GENOMIC DNA]</scope>
    <source>
        <strain evidence="7 8">68-887.2</strain>
    </source>
</reference>
<dbReference type="PANTHER" id="PTHR11224">
    <property type="entry name" value="MAKORIN-RELATED"/>
    <property type="match status" value="1"/>
</dbReference>
<dbReference type="Proteomes" id="UP000193986">
    <property type="component" value="Unassembled WGS sequence"/>
</dbReference>
<dbReference type="PANTHER" id="PTHR11224:SF10">
    <property type="entry name" value="IP09428P-RELATED"/>
    <property type="match status" value="1"/>
</dbReference>
<dbReference type="EMBL" id="MCFC01000072">
    <property type="protein sequence ID" value="ORY24053.1"/>
    <property type="molecule type" value="Genomic_DNA"/>
</dbReference>
<keyword evidence="1 4" id="KW-0479">Metal-binding</keyword>
<feature type="region of interest" description="Disordered" evidence="5">
    <location>
        <begin position="451"/>
        <end position="597"/>
    </location>
</feature>
<dbReference type="GO" id="GO:0061630">
    <property type="term" value="F:ubiquitin protein ligase activity"/>
    <property type="evidence" value="ECO:0007669"/>
    <property type="project" value="InterPro"/>
</dbReference>
<feature type="compositionally biased region" description="Polar residues" evidence="5">
    <location>
        <begin position="485"/>
        <end position="511"/>
    </location>
</feature>
<gene>
    <name evidence="7" type="ORF">BCR39DRAFT_561687</name>
</gene>
<dbReference type="Pfam" id="PF00642">
    <property type="entry name" value="zf-CCCH"/>
    <property type="match status" value="1"/>
</dbReference>
<evidence type="ECO:0000313" key="7">
    <source>
        <dbReference type="EMBL" id="ORY24053.1"/>
    </source>
</evidence>
<feature type="domain" description="C3H1-type" evidence="6">
    <location>
        <begin position="151"/>
        <end position="178"/>
    </location>
</feature>
<feature type="compositionally biased region" description="Polar residues" evidence="5">
    <location>
        <begin position="67"/>
        <end position="79"/>
    </location>
</feature>
<feature type="region of interest" description="Disordered" evidence="5">
    <location>
        <begin position="180"/>
        <end position="282"/>
    </location>
</feature>
<dbReference type="Pfam" id="PF14608">
    <property type="entry name" value="zf-CCCH_2"/>
    <property type="match status" value="1"/>
</dbReference>
<dbReference type="Gene3D" id="4.10.1000.10">
    <property type="entry name" value="Zinc finger, CCCH-type"/>
    <property type="match status" value="1"/>
</dbReference>
<feature type="domain" description="C3H1-type" evidence="6">
    <location>
        <begin position="124"/>
        <end position="150"/>
    </location>
</feature>
<name>A0A1Y2AN99_9TREE</name>
<keyword evidence="8" id="KW-1185">Reference proteome</keyword>
<dbReference type="InterPro" id="IPR036855">
    <property type="entry name" value="Znf_CCCH_sf"/>
</dbReference>
<dbReference type="STRING" id="71784.A0A1Y2AN99"/>
<dbReference type="GO" id="GO:0000209">
    <property type="term" value="P:protein polyubiquitination"/>
    <property type="evidence" value="ECO:0007669"/>
    <property type="project" value="InterPro"/>
</dbReference>
<evidence type="ECO:0000313" key="8">
    <source>
        <dbReference type="Proteomes" id="UP000193986"/>
    </source>
</evidence>
<dbReference type="InParanoid" id="A0A1Y2AN99"/>
<feature type="compositionally biased region" description="Low complexity" evidence="5">
    <location>
        <begin position="266"/>
        <end position="278"/>
    </location>
</feature>
<evidence type="ECO:0000256" key="4">
    <source>
        <dbReference type="PROSITE-ProRule" id="PRU00723"/>
    </source>
</evidence>
<proteinExistence type="predicted"/>
<keyword evidence="3 4" id="KW-0862">Zinc</keyword>
<feature type="compositionally biased region" description="Low complexity" evidence="5">
    <location>
        <begin position="383"/>
        <end position="395"/>
    </location>
</feature>
<feature type="compositionally biased region" description="Acidic residues" evidence="5">
    <location>
        <begin position="371"/>
        <end position="380"/>
    </location>
</feature>